<protein>
    <recommendedName>
        <fullName evidence="5">Rad50/SbcC-type AAA domain-containing protein</fullName>
    </recommendedName>
</protein>
<comment type="caution">
    <text evidence="3">The sequence shown here is derived from an EMBL/GenBank/DDBJ whole genome shotgun (WGS) entry which is preliminary data.</text>
</comment>
<name>A0A523UT57_UNCT6</name>
<evidence type="ECO:0008006" key="5">
    <source>
        <dbReference type="Google" id="ProtNLM"/>
    </source>
</evidence>
<keyword evidence="2" id="KW-0812">Transmembrane</keyword>
<dbReference type="PANTHER" id="PTHR41259">
    <property type="entry name" value="DOUBLE-STRAND BREAK REPAIR RAD50 ATPASE, PUTATIVE-RELATED"/>
    <property type="match status" value="1"/>
</dbReference>
<dbReference type="SUPFAM" id="SSF52540">
    <property type="entry name" value="P-loop containing nucleoside triphosphate hydrolases"/>
    <property type="match status" value="1"/>
</dbReference>
<dbReference type="AlphaFoldDB" id="A0A523UT57"/>
<evidence type="ECO:0000256" key="1">
    <source>
        <dbReference type="SAM" id="Coils"/>
    </source>
</evidence>
<reference evidence="3 4" key="1">
    <citation type="submission" date="2019-03" db="EMBL/GenBank/DDBJ databases">
        <title>Metabolic potential of uncultured bacteria and archaea associated with petroleum seepage in deep-sea sediments.</title>
        <authorList>
            <person name="Dong X."/>
            <person name="Hubert C."/>
        </authorList>
    </citation>
    <scope>NUCLEOTIDE SEQUENCE [LARGE SCALE GENOMIC DNA]</scope>
    <source>
        <strain evidence="3">E44_bin18</strain>
    </source>
</reference>
<dbReference type="PANTHER" id="PTHR41259:SF1">
    <property type="entry name" value="DOUBLE-STRAND BREAK REPAIR RAD50 ATPASE, PUTATIVE-RELATED"/>
    <property type="match status" value="1"/>
</dbReference>
<dbReference type="InterPro" id="IPR027417">
    <property type="entry name" value="P-loop_NTPase"/>
</dbReference>
<accession>A0A523UT57</accession>
<feature type="transmembrane region" description="Helical" evidence="2">
    <location>
        <begin position="303"/>
        <end position="336"/>
    </location>
</feature>
<proteinExistence type="predicted"/>
<gene>
    <name evidence="3" type="ORF">E3J62_06635</name>
</gene>
<keyword evidence="1" id="KW-0175">Coiled coil</keyword>
<organism evidence="3 4">
    <name type="scientific">candidate division TA06 bacterium</name>
    <dbReference type="NCBI Taxonomy" id="2250710"/>
    <lineage>
        <taxon>Bacteria</taxon>
        <taxon>Bacteria division TA06</taxon>
    </lineage>
</organism>
<feature type="coiled-coil region" evidence="1">
    <location>
        <begin position="423"/>
        <end position="450"/>
    </location>
</feature>
<keyword evidence="2" id="KW-1133">Transmembrane helix</keyword>
<dbReference type="EMBL" id="SOJN01000076">
    <property type="protein sequence ID" value="TET45727.1"/>
    <property type="molecule type" value="Genomic_DNA"/>
</dbReference>
<sequence>MRAKITDINVQNLGPIQEIRWEMGLVNLIFGENEKGKSYLVEFLVRSLFKSAAWKLRKTIGSGRVRIEGIDDDVTEFSPTSSKKLEDFLIEKYVGLPPDFSKLLVMRSTDVELSEAEETDKLILRRFLSHREILERIQENISKTIRQSEVRGYEISGGNRGEIKTRKALENDLRRINGLFDKIESHYLGGHRKTLEIKKQVLEAQFELLSRAKCHLAYDIWKTIEDLQGESDDIDEAKLQKLLDSVRDYNKGRGEYSEKKDELADLKKNTKDYEWLENAIDEYEQYNLGMVTSKPGFLYPSSVLVMTIICALFTALRIPVVALIALATLVLIGWVYKRMYDQYLRDASKGQERARLQKEYERRFNEGLTDLALMKEKLQAMKQDYDLKKLLADQLSSKKRDLSDSKIRTLEDISEFIGEEIPSEDWKEELEKKKQEKKELEDRIHKNGVKLAELRVDPTQYVKEKAEVEFDEEEFGRIEAGLSKVEGEISRTEDALDTIKQGICDATDSDISTDWHELIAKLAERRDQTLKEYRDITAQIIGKRFVFETLEELNEVEDEEVKSALESDDIKKTLREVTKHYDNIFLEGDSMIVSDPYSSFPLSEISDGAKEQVFLALRIGFAVRWFKKDGLFLVLDDAFLHSDYKRRPLLVNRVVELARNGWQIICFTFDENIRKLFEKVSAEFGSEYRYFDLNEDTGKPRPA</sequence>
<evidence type="ECO:0000256" key="2">
    <source>
        <dbReference type="SAM" id="Phobius"/>
    </source>
</evidence>
<keyword evidence="2" id="KW-0472">Membrane</keyword>
<dbReference type="Gene3D" id="3.40.50.300">
    <property type="entry name" value="P-loop containing nucleotide triphosphate hydrolases"/>
    <property type="match status" value="2"/>
</dbReference>
<evidence type="ECO:0000313" key="3">
    <source>
        <dbReference type="EMBL" id="TET45727.1"/>
    </source>
</evidence>
<evidence type="ECO:0000313" key="4">
    <source>
        <dbReference type="Proteomes" id="UP000315525"/>
    </source>
</evidence>
<dbReference type="Proteomes" id="UP000315525">
    <property type="component" value="Unassembled WGS sequence"/>
</dbReference>